<evidence type="ECO:0000313" key="4">
    <source>
        <dbReference type="EMBL" id="MCZ4282311.1"/>
    </source>
</evidence>
<proteinExistence type="predicted"/>
<dbReference type="InterPro" id="IPR050582">
    <property type="entry name" value="HAD-like_SerB"/>
</dbReference>
<sequence length="227" mass="25085">MSDMSDTGVVSYAFFDVDDTLINIKSMFSFQDYWYSVVPNPEEQEAFAAEMGHLRAENAPWEILNRRYYSYFAGRSVSQVADCAEQWFLHLERTVDDLFHTAIIKKLEEHQGKGEIPVFVSGSFPAALAPSARRFGVEHILATTMEVVEGCYTGEILPPQTIGAGKAEAVAGFLEKTQVPATACYAYGDDISDLPMLEAVGYPFVVSGGRGLEDHAKKVGWPVLSPR</sequence>
<dbReference type="RefSeq" id="WP_269424460.1">
    <property type="nucleotide sequence ID" value="NZ_JAPWGY010000006.1"/>
</dbReference>
<protein>
    <submittedName>
        <fullName evidence="4">HAD-IB family hydrolase</fullName>
    </submittedName>
</protein>
<keyword evidence="2 4" id="KW-0378">Hydrolase</keyword>
<evidence type="ECO:0000256" key="3">
    <source>
        <dbReference type="ARBA" id="ARBA00022842"/>
    </source>
</evidence>
<keyword evidence="3" id="KW-0460">Magnesium</keyword>
<accession>A0ABT4LMH6</accession>
<dbReference type="NCBIfam" id="TIGR01490">
    <property type="entry name" value="HAD-SF-IB-hyp1"/>
    <property type="match status" value="1"/>
</dbReference>
<evidence type="ECO:0000256" key="1">
    <source>
        <dbReference type="ARBA" id="ARBA00022723"/>
    </source>
</evidence>
<dbReference type="InterPro" id="IPR023214">
    <property type="entry name" value="HAD_sf"/>
</dbReference>
<dbReference type="Pfam" id="PF12710">
    <property type="entry name" value="HAD"/>
    <property type="match status" value="1"/>
</dbReference>
<dbReference type="InterPro" id="IPR036412">
    <property type="entry name" value="HAD-like_sf"/>
</dbReference>
<dbReference type="NCBIfam" id="TIGR01488">
    <property type="entry name" value="HAD-SF-IB"/>
    <property type="match status" value="1"/>
</dbReference>
<name>A0ABT4LMH6_9PROT</name>
<dbReference type="Proteomes" id="UP001069802">
    <property type="component" value="Unassembled WGS sequence"/>
</dbReference>
<dbReference type="EMBL" id="JAPWGY010000006">
    <property type="protein sequence ID" value="MCZ4282311.1"/>
    <property type="molecule type" value="Genomic_DNA"/>
</dbReference>
<keyword evidence="5" id="KW-1185">Reference proteome</keyword>
<dbReference type="Gene3D" id="3.40.50.1000">
    <property type="entry name" value="HAD superfamily/HAD-like"/>
    <property type="match status" value="1"/>
</dbReference>
<dbReference type="GO" id="GO:0016787">
    <property type="term" value="F:hydrolase activity"/>
    <property type="evidence" value="ECO:0007669"/>
    <property type="project" value="UniProtKB-KW"/>
</dbReference>
<evidence type="ECO:0000256" key="2">
    <source>
        <dbReference type="ARBA" id="ARBA00022801"/>
    </source>
</evidence>
<organism evidence="4 5">
    <name type="scientific">Kiloniella laminariae</name>
    <dbReference type="NCBI Taxonomy" id="454162"/>
    <lineage>
        <taxon>Bacteria</taxon>
        <taxon>Pseudomonadati</taxon>
        <taxon>Pseudomonadota</taxon>
        <taxon>Alphaproteobacteria</taxon>
        <taxon>Rhodospirillales</taxon>
        <taxon>Kiloniellaceae</taxon>
        <taxon>Kiloniella</taxon>
    </lineage>
</organism>
<dbReference type="PANTHER" id="PTHR43344">
    <property type="entry name" value="PHOSPHOSERINE PHOSPHATASE"/>
    <property type="match status" value="1"/>
</dbReference>
<keyword evidence="1" id="KW-0479">Metal-binding</keyword>
<comment type="caution">
    <text evidence="4">The sequence shown here is derived from an EMBL/GenBank/DDBJ whole genome shotgun (WGS) entry which is preliminary data.</text>
</comment>
<dbReference type="PANTHER" id="PTHR43344:SF13">
    <property type="entry name" value="PHOSPHATASE RV3661-RELATED"/>
    <property type="match status" value="1"/>
</dbReference>
<gene>
    <name evidence="4" type="ORF">O4H49_16110</name>
</gene>
<reference evidence="4" key="1">
    <citation type="submission" date="2022-12" db="EMBL/GenBank/DDBJ databases">
        <title>Bacterial isolates from different developmental stages of Nematostella vectensis.</title>
        <authorList>
            <person name="Fraune S."/>
        </authorList>
    </citation>
    <scope>NUCLEOTIDE SEQUENCE</scope>
    <source>
        <strain evidence="4">G21630-S1</strain>
    </source>
</reference>
<evidence type="ECO:0000313" key="5">
    <source>
        <dbReference type="Proteomes" id="UP001069802"/>
    </source>
</evidence>
<dbReference type="SUPFAM" id="SSF56784">
    <property type="entry name" value="HAD-like"/>
    <property type="match status" value="1"/>
</dbReference>
<dbReference type="Gene3D" id="1.20.1440.100">
    <property type="entry name" value="SG protein - dephosphorylation function"/>
    <property type="match status" value="1"/>
</dbReference>
<dbReference type="InterPro" id="IPR006385">
    <property type="entry name" value="HAD_hydro_SerB1"/>
</dbReference>